<evidence type="ECO:0008006" key="6">
    <source>
        <dbReference type="Google" id="ProtNLM"/>
    </source>
</evidence>
<gene>
    <name evidence="4" type="ORF">ELQ94_10055</name>
</gene>
<dbReference type="Proteomes" id="UP000274909">
    <property type="component" value="Unassembled WGS sequence"/>
</dbReference>
<dbReference type="InterPro" id="IPR013783">
    <property type="entry name" value="Ig-like_fold"/>
</dbReference>
<dbReference type="InterPro" id="IPR024301">
    <property type="entry name" value="Amidase_6"/>
</dbReference>
<dbReference type="PANTHER" id="PTHR40032">
    <property type="entry name" value="EXPORTED PROTEIN-RELATED"/>
    <property type="match status" value="1"/>
</dbReference>
<feature type="transmembrane region" description="Helical" evidence="1">
    <location>
        <begin position="96"/>
        <end position="118"/>
    </location>
</feature>
<feature type="domain" description="IPT/TIG" evidence="2">
    <location>
        <begin position="133"/>
        <end position="203"/>
    </location>
</feature>
<dbReference type="EMBL" id="RZGZ01000002">
    <property type="protein sequence ID" value="RUR01788.1"/>
    <property type="molecule type" value="Genomic_DNA"/>
</dbReference>
<keyword evidence="5" id="KW-1185">Reference proteome</keyword>
<dbReference type="PANTHER" id="PTHR40032:SF1">
    <property type="entry name" value="EXPORTED PROTEIN"/>
    <property type="match status" value="1"/>
</dbReference>
<dbReference type="Pfam" id="PF12671">
    <property type="entry name" value="Amidase_6"/>
    <property type="match status" value="1"/>
</dbReference>
<keyword evidence="1" id="KW-1133">Transmembrane helix</keyword>
<name>A0A3S0VH51_9MICO</name>
<sequence length="376" mass="40522">MKDPKTRRFTAPTGRRWSKISRASAMCVSRLHRCNHSLGCSGRFREAGGRQDPIPDTAVAVGLLPSSRRTMERPQIFEDAPAVTAPSPRRRRRSTLLVGVVAVVSGLVMSGCTTAPAAEPIAFEPVSMDVSVVANIDAPVGPVSGGGEIAITGLGLSEVTQVLVGGVPVTSLTVVDDTRVTAAVPRTADYQPTTAEITVLAGETKIPEIGTSTYTYEALTPVDKQLGYALTHWESYNADFGDYNPSGGDCANFVSQTLLARGWEMTPAWSSANAQGTRAWVYAPSLEDWLASDEGPGLTRLDDSQRDQLKVGDIAFFDWNFNDNPDHVMVVSDIVEGPEGLEIKVAGHNENRDFRDVDDAITIDHPDSTVWYYAVP</sequence>
<dbReference type="SUPFAM" id="SSF81296">
    <property type="entry name" value="E set domains"/>
    <property type="match status" value="1"/>
</dbReference>
<evidence type="ECO:0000256" key="1">
    <source>
        <dbReference type="SAM" id="Phobius"/>
    </source>
</evidence>
<dbReference type="Gene3D" id="2.60.40.10">
    <property type="entry name" value="Immunoglobulins"/>
    <property type="match status" value="1"/>
</dbReference>
<feature type="domain" description="Putative amidase" evidence="3">
    <location>
        <begin position="225"/>
        <end position="363"/>
    </location>
</feature>
<evidence type="ECO:0000259" key="3">
    <source>
        <dbReference type="Pfam" id="PF12671"/>
    </source>
</evidence>
<comment type="caution">
    <text evidence="4">The sequence shown here is derived from an EMBL/GenBank/DDBJ whole genome shotgun (WGS) entry which is preliminary data.</text>
</comment>
<accession>A0A3S0VH51</accession>
<dbReference type="CDD" id="cd00102">
    <property type="entry name" value="IPT"/>
    <property type="match status" value="1"/>
</dbReference>
<protein>
    <recommendedName>
        <fullName evidence="6">CHAP domain-containing protein</fullName>
    </recommendedName>
</protein>
<reference evidence="4 5" key="1">
    <citation type="submission" date="2018-12" db="EMBL/GenBank/DDBJ databases">
        <authorList>
            <person name="Li F."/>
        </authorList>
    </citation>
    <scope>NUCLEOTIDE SEQUENCE [LARGE SCALE GENOMIC DNA]</scope>
    <source>
        <strain evidence="4 5">EGI 6500705</strain>
    </source>
</reference>
<keyword evidence="1" id="KW-0472">Membrane</keyword>
<evidence type="ECO:0000313" key="5">
    <source>
        <dbReference type="Proteomes" id="UP000274909"/>
    </source>
</evidence>
<organism evidence="4 5">
    <name type="scientific">Labedella endophytica</name>
    <dbReference type="NCBI Taxonomy" id="1523160"/>
    <lineage>
        <taxon>Bacteria</taxon>
        <taxon>Bacillati</taxon>
        <taxon>Actinomycetota</taxon>
        <taxon>Actinomycetes</taxon>
        <taxon>Micrococcales</taxon>
        <taxon>Microbacteriaceae</taxon>
        <taxon>Labedella</taxon>
    </lineage>
</organism>
<keyword evidence="1" id="KW-0812">Transmembrane</keyword>
<dbReference type="InterPro" id="IPR014756">
    <property type="entry name" value="Ig_E-set"/>
</dbReference>
<dbReference type="AlphaFoldDB" id="A0A3S0VH51"/>
<proteinExistence type="predicted"/>
<dbReference type="Pfam" id="PF01833">
    <property type="entry name" value="TIG"/>
    <property type="match status" value="1"/>
</dbReference>
<dbReference type="InterPro" id="IPR002909">
    <property type="entry name" value="IPT_dom"/>
</dbReference>
<dbReference type="OrthoDB" id="4981342at2"/>
<evidence type="ECO:0000313" key="4">
    <source>
        <dbReference type="EMBL" id="RUR01788.1"/>
    </source>
</evidence>
<evidence type="ECO:0000259" key="2">
    <source>
        <dbReference type="Pfam" id="PF01833"/>
    </source>
</evidence>
<dbReference type="GO" id="GO:0005975">
    <property type="term" value="P:carbohydrate metabolic process"/>
    <property type="evidence" value="ECO:0007669"/>
    <property type="project" value="UniProtKB-ARBA"/>
</dbReference>
<dbReference type="Gene3D" id="3.90.1720.10">
    <property type="entry name" value="endopeptidase domain like (from Nostoc punctiforme)"/>
    <property type="match status" value="1"/>
</dbReference>